<reference evidence="7 8" key="1">
    <citation type="submission" date="2019-11" db="EMBL/GenBank/DDBJ databases">
        <title>FDA dAtabase for Regulatory Grade micrObial Sequences (FDA-ARGOS): Supporting development and validation of Infectious Disease Dx tests.</title>
        <authorList>
            <person name="Stonesifer R."/>
            <person name="Tallon L."/>
            <person name="Sadzewicz L."/>
            <person name="Vavikolanu K."/>
            <person name="Mehta A."/>
            <person name="Aluvathingal J."/>
            <person name="Nadendla S."/>
            <person name="Myers T."/>
            <person name="Yan Y."/>
            <person name="Sichtig H."/>
        </authorList>
    </citation>
    <scope>NUCLEOTIDE SEQUENCE [LARGE SCALE GENOMIC DNA]</scope>
    <source>
        <strain evidence="7 8">FDAARGOS_732</strain>
    </source>
</reference>
<dbReference type="RefSeq" id="WP_004565614.1">
    <property type="nucleotide sequence ID" value="NZ_CP046315.1"/>
</dbReference>
<organism evidence="7 8">
    <name type="scientific">Schaalia odontolytica</name>
    <dbReference type="NCBI Taxonomy" id="1660"/>
    <lineage>
        <taxon>Bacteria</taxon>
        <taxon>Bacillati</taxon>
        <taxon>Actinomycetota</taxon>
        <taxon>Actinomycetes</taxon>
        <taxon>Actinomycetales</taxon>
        <taxon>Actinomycetaceae</taxon>
        <taxon>Schaalia</taxon>
    </lineage>
</organism>
<keyword evidence="4 5" id="KW-0472">Membrane</keyword>
<evidence type="ECO:0000256" key="4">
    <source>
        <dbReference type="ARBA" id="ARBA00023136"/>
    </source>
</evidence>
<evidence type="ECO:0000256" key="5">
    <source>
        <dbReference type="SAM" id="Phobius"/>
    </source>
</evidence>
<evidence type="ECO:0000256" key="2">
    <source>
        <dbReference type="ARBA" id="ARBA00022692"/>
    </source>
</evidence>
<evidence type="ECO:0000256" key="3">
    <source>
        <dbReference type="ARBA" id="ARBA00022989"/>
    </source>
</evidence>
<feature type="transmembrane region" description="Helical" evidence="5">
    <location>
        <begin position="45"/>
        <end position="68"/>
    </location>
</feature>
<feature type="domain" description="TM2" evidence="6">
    <location>
        <begin position="14"/>
        <end position="61"/>
    </location>
</feature>
<dbReference type="GO" id="GO:0016020">
    <property type="term" value="C:membrane"/>
    <property type="evidence" value="ECO:0007669"/>
    <property type="project" value="UniProtKB-SubCell"/>
</dbReference>
<proteinExistence type="predicted"/>
<dbReference type="EMBL" id="CP046315">
    <property type="protein sequence ID" value="QGS10318.1"/>
    <property type="molecule type" value="Genomic_DNA"/>
</dbReference>
<evidence type="ECO:0000256" key="1">
    <source>
        <dbReference type="ARBA" id="ARBA00004141"/>
    </source>
</evidence>
<accession>A0A857A7X9</accession>
<gene>
    <name evidence="7" type="ORF">FOC40_02125</name>
</gene>
<evidence type="ECO:0000313" key="8">
    <source>
        <dbReference type="Proteomes" id="UP000424490"/>
    </source>
</evidence>
<dbReference type="Pfam" id="PF05154">
    <property type="entry name" value="TM2"/>
    <property type="match status" value="1"/>
</dbReference>
<feature type="transmembrane region" description="Helical" evidence="5">
    <location>
        <begin position="74"/>
        <end position="94"/>
    </location>
</feature>
<keyword evidence="3 5" id="KW-1133">Transmembrane helix</keyword>
<protein>
    <submittedName>
        <fullName evidence="7">NINE protein</fullName>
    </submittedName>
</protein>
<keyword evidence="2 5" id="KW-0812">Transmembrane</keyword>
<feature type="transmembrane region" description="Helical" evidence="5">
    <location>
        <begin position="19"/>
        <end position="38"/>
    </location>
</feature>
<dbReference type="Proteomes" id="UP000424490">
    <property type="component" value="Chromosome"/>
</dbReference>
<name>A0A857A7X9_9ACTO</name>
<evidence type="ECO:0000259" key="6">
    <source>
        <dbReference type="Pfam" id="PF05154"/>
    </source>
</evidence>
<comment type="subcellular location">
    <subcellularLocation>
        <location evidence="1">Membrane</location>
        <topology evidence="1">Multi-pass membrane protein</topology>
    </subcellularLocation>
</comment>
<sequence length="104" mass="11335">MSAPQQPVFNQPAQGKSRIVAGLLNLFLGALGAGEFFLGYTQYGIYKLVISIAFIVLGFLDLGFISTLIGLLNYVWWVALLAMAVLTFMGKWIYEKDASGVPTV</sequence>
<dbReference type="AlphaFoldDB" id="A0A857A7X9"/>
<dbReference type="InterPro" id="IPR007829">
    <property type="entry name" value="TM2"/>
</dbReference>
<evidence type="ECO:0000313" key="7">
    <source>
        <dbReference type="EMBL" id="QGS10318.1"/>
    </source>
</evidence>